<dbReference type="AlphaFoldDB" id="A0AAN6JVX7"/>
<comment type="caution">
    <text evidence="4">The sequence shown here is derived from an EMBL/GenBank/DDBJ whole genome shotgun (WGS) entry which is preliminary data.</text>
</comment>
<feature type="domain" description="Nephrocystin 3-like N-terminal" evidence="3">
    <location>
        <begin position="273"/>
        <end position="426"/>
    </location>
</feature>
<keyword evidence="5" id="KW-1185">Reference proteome</keyword>
<evidence type="ECO:0008006" key="6">
    <source>
        <dbReference type="Google" id="ProtNLM"/>
    </source>
</evidence>
<protein>
    <recommendedName>
        <fullName evidence="6">NACHT domain-containing protein</fullName>
    </recommendedName>
</protein>
<dbReference type="PANTHER" id="PTHR10622">
    <property type="entry name" value="HET DOMAIN-CONTAINING PROTEIN"/>
    <property type="match status" value="1"/>
</dbReference>
<dbReference type="Gene3D" id="3.40.50.300">
    <property type="entry name" value="P-loop containing nucleotide triphosphate hydrolases"/>
    <property type="match status" value="1"/>
</dbReference>
<dbReference type="InterPro" id="IPR010730">
    <property type="entry name" value="HET"/>
</dbReference>
<dbReference type="InterPro" id="IPR027417">
    <property type="entry name" value="P-loop_NTPase"/>
</dbReference>
<dbReference type="EMBL" id="JAUJLE010000791">
    <property type="protein sequence ID" value="KAK0950685.1"/>
    <property type="molecule type" value="Genomic_DNA"/>
</dbReference>
<sequence>MRLLNVSSLDFAEFRDDNRPPYVAASHRWLDDGEATFQDVRDRRNTDGKGYQKVKAFAVHIQCNLAPLKWLWIDTCCINKKKAVELSEAINLMFEWYRNAELCLAYLADVATGNGTCTIEKSEWFERGWTLQKLLAPQTVLFVTEGWDVIGHKGGALHGDCRPTIGSNLEETIAQITGIPEKVLNNYASSTDASVDTKMKWIEGRKTTRPEDMSYALFGILGVTPGANYGEGVKGASQRLMAAINYRDDIAAQQAEYYRKIADWLSPPDPWSNHDQYLAWKSGFCRSLWVYGKAGCGKTILCSTAIEDMRMHCQNTNNTGHAIFYFSFSDNRKQNLILSLVVQLAKREPGLSMLRQAYEKAERRQPGLDELQKILLASIASYDKVFLNLDALDECPEGDEVRQHVLDGIEELLKRAQKIRVLITSRDVPDVRSVVEKLRAQALSIEARTVHADIQKYVSTQISRDLRLSRLESSRTMIEDTLVQKADGTMFRWVYCQLQVLKESKSSRPSSIKAALRALPKNLDETYERMRNKITGDDRPDALTLIRWLAYVQSPLSLDELAEVSIVDPTDDAAADGVVDVEDRGGWEDTLHTLAGLIIFEGADHSNIHYDDLRRDTLDDSTGDNATQHYRRIGIDIRVRLAHFSVKEYLESSRILASDAKDFHLDP</sequence>
<dbReference type="Pfam" id="PF06985">
    <property type="entry name" value="HET"/>
    <property type="match status" value="1"/>
</dbReference>
<evidence type="ECO:0000256" key="1">
    <source>
        <dbReference type="ARBA" id="ARBA00022737"/>
    </source>
</evidence>
<evidence type="ECO:0000313" key="5">
    <source>
        <dbReference type="Proteomes" id="UP001175353"/>
    </source>
</evidence>
<name>A0AAN6JVX7_9PEZI</name>
<accession>A0AAN6JVX7</accession>
<proteinExistence type="predicted"/>
<reference evidence="4" key="1">
    <citation type="submission" date="2023-06" db="EMBL/GenBank/DDBJ databases">
        <title>Black Yeasts Isolated from many extreme environments.</title>
        <authorList>
            <person name="Coleine C."/>
            <person name="Stajich J.E."/>
            <person name="Selbmann L."/>
        </authorList>
    </citation>
    <scope>NUCLEOTIDE SEQUENCE</scope>
    <source>
        <strain evidence="4">CCFEE 5200</strain>
    </source>
</reference>
<dbReference type="SUPFAM" id="SSF52540">
    <property type="entry name" value="P-loop containing nucleoside triphosphate hydrolases"/>
    <property type="match status" value="1"/>
</dbReference>
<keyword evidence="1" id="KW-0677">Repeat</keyword>
<gene>
    <name evidence="4" type="ORF">LTR91_025479</name>
</gene>
<dbReference type="InterPro" id="IPR056884">
    <property type="entry name" value="NPHP3-like_N"/>
</dbReference>
<dbReference type="PANTHER" id="PTHR10622:SF10">
    <property type="entry name" value="HET DOMAIN-CONTAINING PROTEIN"/>
    <property type="match status" value="1"/>
</dbReference>
<dbReference type="Pfam" id="PF24883">
    <property type="entry name" value="NPHP3_N"/>
    <property type="match status" value="1"/>
</dbReference>
<evidence type="ECO:0000259" key="3">
    <source>
        <dbReference type="Pfam" id="PF24883"/>
    </source>
</evidence>
<feature type="non-terminal residue" evidence="4">
    <location>
        <position position="667"/>
    </location>
</feature>
<evidence type="ECO:0000259" key="2">
    <source>
        <dbReference type="Pfam" id="PF06985"/>
    </source>
</evidence>
<organism evidence="4 5">
    <name type="scientific">Friedmanniomyces endolithicus</name>
    <dbReference type="NCBI Taxonomy" id="329885"/>
    <lineage>
        <taxon>Eukaryota</taxon>
        <taxon>Fungi</taxon>
        <taxon>Dikarya</taxon>
        <taxon>Ascomycota</taxon>
        <taxon>Pezizomycotina</taxon>
        <taxon>Dothideomycetes</taxon>
        <taxon>Dothideomycetidae</taxon>
        <taxon>Mycosphaerellales</taxon>
        <taxon>Teratosphaeriaceae</taxon>
        <taxon>Friedmanniomyces</taxon>
    </lineage>
</organism>
<evidence type="ECO:0000313" key="4">
    <source>
        <dbReference type="EMBL" id="KAK0950685.1"/>
    </source>
</evidence>
<feature type="domain" description="Heterokaryon incompatibility" evidence="2">
    <location>
        <begin position="22"/>
        <end position="111"/>
    </location>
</feature>
<dbReference type="Proteomes" id="UP001175353">
    <property type="component" value="Unassembled WGS sequence"/>
</dbReference>